<dbReference type="PANTHER" id="PTHR47326">
    <property type="entry name" value="TRANSPOSABLE ELEMENT TC3 TRANSPOSASE-LIKE PROTEIN"/>
    <property type="match status" value="1"/>
</dbReference>
<reference evidence="1" key="1">
    <citation type="submission" date="2015-08" db="UniProtKB">
        <authorList>
            <consortium name="WormBaseParasite"/>
        </authorList>
    </citation>
    <scope>IDENTIFICATION</scope>
</reference>
<name>A0A0K0EH25_STRER</name>
<organism evidence="1">
    <name type="scientific">Strongyloides stercoralis</name>
    <name type="common">Threadworm</name>
    <dbReference type="NCBI Taxonomy" id="6248"/>
    <lineage>
        <taxon>Eukaryota</taxon>
        <taxon>Metazoa</taxon>
        <taxon>Ecdysozoa</taxon>
        <taxon>Nematoda</taxon>
        <taxon>Chromadorea</taxon>
        <taxon>Rhabditida</taxon>
        <taxon>Tylenchina</taxon>
        <taxon>Panagrolaimomorpha</taxon>
        <taxon>Strongyloidoidea</taxon>
        <taxon>Strongyloididae</taxon>
        <taxon>Strongyloides</taxon>
    </lineage>
</organism>
<dbReference type="STRING" id="6248.A0A0K0EH25"/>
<sequence>MEQRTRIIELYREKRCQISLTQKPFEKQYNLTKASYYETIKGIVDKFTRFGNIAYLSRCDRLRTSRTDENKELARQNVFENKNASIRKQARKLCLNNETLRIIMTKDLQLKPYKVKLVYKIQTSDTFGRISFSSNFEHLVSQNENFIDKLIMSNKAHFF</sequence>
<dbReference type="AlphaFoldDB" id="A0A0K0EH25"/>
<dbReference type="WBParaSite" id="SSTP_0000878100.1">
    <property type="protein sequence ID" value="SSTP_0000878100.1"/>
    <property type="gene ID" value="SSTP_0000878100"/>
</dbReference>
<evidence type="ECO:0000313" key="1">
    <source>
        <dbReference type="WBParaSite" id="SSTP_0000878100.1"/>
    </source>
</evidence>
<protein>
    <submittedName>
        <fullName evidence="1">DUF4817 domain-containing protein</fullName>
    </submittedName>
</protein>
<dbReference type="PANTHER" id="PTHR47326:SF1">
    <property type="entry name" value="HTH PSQ-TYPE DOMAIN-CONTAINING PROTEIN"/>
    <property type="match status" value="1"/>
</dbReference>
<accession>A0A0K0EH25</accession>
<proteinExistence type="predicted"/>